<feature type="transmembrane region" description="Helical" evidence="8">
    <location>
        <begin position="171"/>
        <end position="191"/>
    </location>
</feature>
<evidence type="ECO:0000313" key="11">
    <source>
        <dbReference type="EMBL" id="MQX38265.1"/>
    </source>
</evidence>
<dbReference type="AlphaFoldDB" id="A0A7X1ZJA0"/>
<dbReference type="InterPro" id="IPR003439">
    <property type="entry name" value="ABC_transporter-like_ATP-bd"/>
</dbReference>
<dbReference type="PROSITE" id="PS50929">
    <property type="entry name" value="ABC_TM1F"/>
    <property type="match status" value="1"/>
</dbReference>
<keyword evidence="3" id="KW-0547">Nucleotide-binding</keyword>
<evidence type="ECO:0000256" key="5">
    <source>
        <dbReference type="ARBA" id="ARBA00022989"/>
    </source>
</evidence>
<feature type="transmembrane region" description="Helical" evidence="8">
    <location>
        <begin position="61"/>
        <end position="83"/>
    </location>
</feature>
<dbReference type="Gene3D" id="1.20.1560.10">
    <property type="entry name" value="ABC transporter type 1, transmembrane domain"/>
    <property type="match status" value="1"/>
</dbReference>
<comment type="subcellular location">
    <subcellularLocation>
        <location evidence="1">Cell membrane</location>
        <topology evidence="1">Multi-pass membrane protein</topology>
    </subcellularLocation>
</comment>
<dbReference type="Gene3D" id="3.40.50.300">
    <property type="entry name" value="P-loop containing nucleotide triphosphate hydrolases"/>
    <property type="match status" value="1"/>
</dbReference>
<dbReference type="PROSITE" id="PS50893">
    <property type="entry name" value="ABC_TRANSPORTER_2"/>
    <property type="match status" value="1"/>
</dbReference>
<evidence type="ECO:0000256" key="3">
    <source>
        <dbReference type="ARBA" id="ARBA00022741"/>
    </source>
</evidence>
<feature type="transmembrane region" description="Helical" evidence="8">
    <location>
        <begin position="36"/>
        <end position="55"/>
    </location>
</feature>
<dbReference type="GO" id="GO:0034040">
    <property type="term" value="F:ATPase-coupled lipid transmembrane transporter activity"/>
    <property type="evidence" value="ECO:0007669"/>
    <property type="project" value="TreeGrafter"/>
</dbReference>
<dbReference type="GO" id="GO:0005524">
    <property type="term" value="F:ATP binding"/>
    <property type="evidence" value="ECO:0007669"/>
    <property type="project" value="UniProtKB-KW"/>
</dbReference>
<feature type="compositionally biased region" description="Pro residues" evidence="7">
    <location>
        <begin position="570"/>
        <end position="580"/>
    </location>
</feature>
<feature type="domain" description="ABC transmembrane type-1" evidence="10">
    <location>
        <begin position="36"/>
        <end position="315"/>
    </location>
</feature>
<dbReference type="InterPro" id="IPR039421">
    <property type="entry name" value="Type_1_exporter"/>
</dbReference>
<gene>
    <name evidence="11" type="ORF">GHC57_17250</name>
</gene>
<dbReference type="GO" id="GO:0005886">
    <property type="term" value="C:plasma membrane"/>
    <property type="evidence" value="ECO:0007669"/>
    <property type="project" value="UniProtKB-SubCell"/>
</dbReference>
<evidence type="ECO:0000259" key="9">
    <source>
        <dbReference type="PROSITE" id="PS50893"/>
    </source>
</evidence>
<dbReference type="Proteomes" id="UP000434582">
    <property type="component" value="Unassembled WGS sequence"/>
</dbReference>
<dbReference type="PANTHER" id="PTHR24221:SF248">
    <property type="entry name" value="ABC TRANSPORTER TRANSMEMBRANE REGION"/>
    <property type="match status" value="1"/>
</dbReference>
<keyword evidence="5 8" id="KW-1133">Transmembrane helix</keyword>
<organism evidence="11 12">
    <name type="scientific">Roseospira navarrensis</name>
    <dbReference type="NCBI Taxonomy" id="140058"/>
    <lineage>
        <taxon>Bacteria</taxon>
        <taxon>Pseudomonadati</taxon>
        <taxon>Pseudomonadota</taxon>
        <taxon>Alphaproteobacteria</taxon>
        <taxon>Rhodospirillales</taxon>
        <taxon>Rhodospirillaceae</taxon>
        <taxon>Roseospira</taxon>
    </lineage>
</organism>
<accession>A0A7X1ZJA0</accession>
<reference evidence="11 12" key="1">
    <citation type="submission" date="2019-10" db="EMBL/GenBank/DDBJ databases">
        <title>Draft whole-genome sequence of the purple nonsulfur photosynthetic bacterium Roseospira navarrensis DSM 15114.</title>
        <authorList>
            <person name="Kyndt J.A."/>
            <person name="Meyer T.E."/>
        </authorList>
    </citation>
    <scope>NUCLEOTIDE SEQUENCE [LARGE SCALE GENOMIC DNA]</scope>
    <source>
        <strain evidence="11 12">DSM 15114</strain>
    </source>
</reference>
<evidence type="ECO:0000313" key="12">
    <source>
        <dbReference type="Proteomes" id="UP000434582"/>
    </source>
</evidence>
<dbReference type="SMART" id="SM00382">
    <property type="entry name" value="AAA"/>
    <property type="match status" value="1"/>
</dbReference>
<keyword evidence="2 8" id="KW-0812">Transmembrane</keyword>
<dbReference type="PANTHER" id="PTHR24221">
    <property type="entry name" value="ATP-BINDING CASSETTE SUB-FAMILY B"/>
    <property type="match status" value="1"/>
</dbReference>
<evidence type="ECO:0000256" key="8">
    <source>
        <dbReference type="SAM" id="Phobius"/>
    </source>
</evidence>
<dbReference type="GO" id="GO:0016887">
    <property type="term" value="F:ATP hydrolysis activity"/>
    <property type="evidence" value="ECO:0007669"/>
    <property type="project" value="InterPro"/>
</dbReference>
<dbReference type="Pfam" id="PF00005">
    <property type="entry name" value="ABC_tran"/>
    <property type="match status" value="1"/>
</dbReference>
<dbReference type="InterPro" id="IPR011527">
    <property type="entry name" value="ABC1_TM_dom"/>
</dbReference>
<name>A0A7X1ZJA0_9PROT</name>
<dbReference type="SUPFAM" id="SSF90123">
    <property type="entry name" value="ABC transporter transmembrane region"/>
    <property type="match status" value="1"/>
</dbReference>
<evidence type="ECO:0000256" key="4">
    <source>
        <dbReference type="ARBA" id="ARBA00022840"/>
    </source>
</evidence>
<dbReference type="InterPro" id="IPR036640">
    <property type="entry name" value="ABC1_TM_sf"/>
</dbReference>
<dbReference type="InterPro" id="IPR003593">
    <property type="entry name" value="AAA+_ATPase"/>
</dbReference>
<keyword evidence="6 8" id="KW-0472">Membrane</keyword>
<evidence type="ECO:0000256" key="6">
    <source>
        <dbReference type="ARBA" id="ARBA00023136"/>
    </source>
</evidence>
<evidence type="ECO:0000256" key="1">
    <source>
        <dbReference type="ARBA" id="ARBA00004651"/>
    </source>
</evidence>
<protein>
    <submittedName>
        <fullName evidence="11">ATP-binding cassette domain-containing protein</fullName>
    </submittedName>
</protein>
<feature type="region of interest" description="Disordered" evidence="7">
    <location>
        <begin position="564"/>
        <end position="586"/>
    </location>
</feature>
<evidence type="ECO:0000256" key="7">
    <source>
        <dbReference type="SAM" id="MobiDB-lite"/>
    </source>
</evidence>
<dbReference type="CDD" id="cd18566">
    <property type="entry name" value="ABC_6TM_PrtD_LapB_HlyB_like"/>
    <property type="match status" value="1"/>
</dbReference>
<dbReference type="RefSeq" id="WP_153346557.1">
    <property type="nucleotide sequence ID" value="NZ_WIVE01000084.1"/>
</dbReference>
<feature type="region of interest" description="Disordered" evidence="7">
    <location>
        <begin position="1"/>
        <end position="20"/>
    </location>
</feature>
<dbReference type="OrthoDB" id="5288404at2"/>
<feature type="domain" description="ABC transporter" evidence="9">
    <location>
        <begin position="347"/>
        <end position="582"/>
    </location>
</feature>
<keyword evidence="4 11" id="KW-0067">ATP-binding</keyword>
<dbReference type="GO" id="GO:0140359">
    <property type="term" value="F:ABC-type transporter activity"/>
    <property type="evidence" value="ECO:0007669"/>
    <property type="project" value="InterPro"/>
</dbReference>
<dbReference type="SUPFAM" id="SSF52540">
    <property type="entry name" value="P-loop containing nucleoside triphosphate hydrolases"/>
    <property type="match status" value="1"/>
</dbReference>
<evidence type="ECO:0000256" key="2">
    <source>
        <dbReference type="ARBA" id="ARBA00022692"/>
    </source>
</evidence>
<evidence type="ECO:0000259" key="10">
    <source>
        <dbReference type="PROSITE" id="PS50929"/>
    </source>
</evidence>
<feature type="transmembrane region" description="Helical" evidence="8">
    <location>
        <begin position="143"/>
        <end position="165"/>
    </location>
</feature>
<sequence>MAARSSSSRPAHGPTASPRRIAPGRYSTLRAVLPELVLLSFIMNLLSLALPLVLLQVYDRILPNAALSTFALLVLGIGVAVVLESLLRVGRSYITGWVGARFEHNAGVAALQHLLDAPLQAFERVGSGMHLERLNALGTVKEFYAGQALLSVLDLPFVVVFLGIIWLLGGWLVLVPLTLLLLFSLAALVVGRRLRGALHDRMRVDDRRGNFIIEVLRGAHTLKSMAMESQMMRRYERLQESSGAANQAVTRASASALGLGAFFSQATMVATVGAGSAIAVAGDLSIGALAACTLLSGRALQPIQRALGVWTRFQTIQIARDRLSAVFAMEAEAAPGLPGPDRVDGALTLEGVAYRFADDAPPLLHDVSLSAAPGECIGISGDNGSGKTTLLALMSGALKPSEGEIRLDGAPLSAWDPRALKRHVAYLPQQGELFRGTILENITMFNPALAEAAVIQAEALGLGPIIAALPLGYDTVVGDSAGEVMPRGIRQRIAVARALLPNPRVVLFDEANTAVDGPGDAAIKACLDRLKGSHTLILVTHRPSLLRMADRVFDLTDGTLVPREAGAGPAPVPAPTPPPALAGAAS</sequence>
<dbReference type="InterPro" id="IPR027417">
    <property type="entry name" value="P-loop_NTPase"/>
</dbReference>
<dbReference type="EMBL" id="WIVE01000084">
    <property type="protein sequence ID" value="MQX38265.1"/>
    <property type="molecule type" value="Genomic_DNA"/>
</dbReference>
<proteinExistence type="predicted"/>
<keyword evidence="12" id="KW-1185">Reference proteome</keyword>
<comment type="caution">
    <text evidence="11">The sequence shown here is derived from an EMBL/GenBank/DDBJ whole genome shotgun (WGS) entry which is preliminary data.</text>
</comment>
<dbReference type="Pfam" id="PF00664">
    <property type="entry name" value="ABC_membrane"/>
    <property type="match status" value="1"/>
</dbReference>